<feature type="compositionally biased region" description="Basic and acidic residues" evidence="16">
    <location>
        <begin position="536"/>
        <end position="547"/>
    </location>
</feature>
<keyword evidence="8" id="KW-0007">Acetylation</keyword>
<feature type="region of interest" description="Disordered" evidence="16">
    <location>
        <begin position="505"/>
        <end position="599"/>
    </location>
</feature>
<evidence type="ECO:0000256" key="7">
    <source>
        <dbReference type="ARBA" id="ARBA00022803"/>
    </source>
</evidence>
<keyword evidence="7 15" id="KW-0802">TPR repeat</keyword>
<feature type="repeat" description="TPR" evidence="15">
    <location>
        <begin position="158"/>
        <end position="191"/>
    </location>
</feature>
<dbReference type="PANTHER" id="PTHR45831">
    <property type="entry name" value="LD24721P"/>
    <property type="match status" value="1"/>
</dbReference>
<dbReference type="InterPro" id="IPR019734">
    <property type="entry name" value="TPR_rpt"/>
</dbReference>
<dbReference type="InterPro" id="IPR032374">
    <property type="entry name" value="SGTA_dimer"/>
</dbReference>
<gene>
    <name evidence="18" type="primary">SGTA</name>
</gene>
<dbReference type="Pfam" id="PF00515">
    <property type="entry name" value="TPR_1"/>
    <property type="match status" value="2"/>
</dbReference>
<evidence type="ECO:0000256" key="13">
    <source>
        <dbReference type="ARBA" id="ARBA00070804"/>
    </source>
</evidence>
<keyword evidence="6" id="KW-0677">Repeat</keyword>
<dbReference type="GO" id="GO:0060090">
    <property type="term" value="F:molecular adaptor activity"/>
    <property type="evidence" value="ECO:0007669"/>
    <property type="project" value="TreeGrafter"/>
</dbReference>
<organism evidence="18 19">
    <name type="scientific">Ficedula albicollis</name>
    <name type="common">Collared flycatcher</name>
    <name type="synonym">Muscicapa albicollis</name>
    <dbReference type="NCBI Taxonomy" id="59894"/>
    <lineage>
        <taxon>Eukaryota</taxon>
        <taxon>Metazoa</taxon>
        <taxon>Chordata</taxon>
        <taxon>Craniata</taxon>
        <taxon>Vertebrata</taxon>
        <taxon>Euteleostomi</taxon>
        <taxon>Archelosauria</taxon>
        <taxon>Archosauria</taxon>
        <taxon>Dinosauria</taxon>
        <taxon>Saurischia</taxon>
        <taxon>Theropoda</taxon>
        <taxon>Coelurosauria</taxon>
        <taxon>Aves</taxon>
        <taxon>Neognathae</taxon>
        <taxon>Neoaves</taxon>
        <taxon>Telluraves</taxon>
        <taxon>Australaves</taxon>
        <taxon>Passeriformes</taxon>
        <taxon>Muscicapidae</taxon>
        <taxon>Ficedula</taxon>
    </lineage>
</organism>
<sequence length="628" mass="67140">MADQKRLAYSIIQFLHTQLQSGSMSPDAQESLEVAIQCLETAFGVSMEDQGLAVSQTLPEIFEAVAGKELEHSRTNSEPVTPSEDDVAEAERLKTEGNDQMKAENFEAAVSFYGKAIELNPANAVYFCNRAAAYSKLGNYAGAVRDCERAIGIDPGYSKAYGRMGLALSSLNKHTEAVVYYKKALELDPDNETYKSNLKIAEQKMKETPSPTGGPGGFDLAGLLNNPGFMSMVIADPGVPWDGIPWELFPAGIPWDGASLGALLTWNSLGFFGMEPPKAFLVGLPGSESSGNKGWDFGNGSLHPKAFLVGLPGSESSGNKGWDFGNGSLHPKAFLVGLPGSESSGNKGWDFGNGSLHPKAFLVGLPGSESSGNKGWDFGNGSLHPKTLLMGLPGSGNEGWDFGNEFLYSKAFLVGLPGSGSSGNEGWDFGNEFLYSKAFLVGLPGSGSSWERGMGFWEWIPSSQNTPDGIAWLWERGMGFWVWIPLSQTKALLVGLPGCGSSGNEGWDFGGDSSSGPSLADRRPRRVRPGGIAEQPRLHEHGLKPHEQPPSTAANVRDDLRRPQRHGSHREQPLHQRPGQPDPGVSRGGQGGTVWGQSWGWAWGHRGDVVGTIMGTAWGHCGDSLGTL</sequence>
<dbReference type="FunFam" id="1.20.5.420:FF:000002">
    <property type="entry name" value="Small glutamine-rich tetratricopeptide repeat-containing protein alpha"/>
    <property type="match status" value="1"/>
</dbReference>
<dbReference type="GO" id="GO:0006620">
    <property type="term" value="P:post-translational protein targeting to endoplasmic reticulum membrane"/>
    <property type="evidence" value="ECO:0007669"/>
    <property type="project" value="TreeGrafter"/>
</dbReference>
<dbReference type="GO" id="GO:0016020">
    <property type="term" value="C:membrane"/>
    <property type="evidence" value="ECO:0007669"/>
    <property type="project" value="TreeGrafter"/>
</dbReference>
<comment type="subcellular location">
    <subcellularLocation>
        <location evidence="2">Cytoplasm</location>
    </subcellularLocation>
    <subcellularLocation>
        <location evidence="1">Nucleus</location>
    </subcellularLocation>
</comment>
<dbReference type="GeneTree" id="ENSGT00940000159037"/>
<protein>
    <recommendedName>
        <fullName evidence="13">Small glutamine-rich tetratricopeptide repeat-containing protein alpha</fullName>
    </recommendedName>
    <alternativeName>
        <fullName evidence="14">Alpha-SGT</fullName>
    </alternativeName>
</protein>
<evidence type="ECO:0000313" key="19">
    <source>
        <dbReference type="Proteomes" id="UP000016665"/>
    </source>
</evidence>
<reference evidence="18" key="3">
    <citation type="submission" date="2025-09" db="UniProtKB">
        <authorList>
            <consortium name="Ensembl"/>
        </authorList>
    </citation>
    <scope>IDENTIFICATION</scope>
</reference>
<dbReference type="GO" id="GO:0005634">
    <property type="term" value="C:nucleus"/>
    <property type="evidence" value="ECO:0007669"/>
    <property type="project" value="UniProtKB-SubCell"/>
</dbReference>
<evidence type="ECO:0000256" key="10">
    <source>
        <dbReference type="ARBA" id="ARBA00023242"/>
    </source>
</evidence>
<reference evidence="18 19" key="1">
    <citation type="journal article" date="2012" name="Nature">
        <title>The genomic landscape of species divergence in Ficedula flycatchers.</title>
        <authorList>
            <person name="Ellegren H."/>
            <person name="Smeds L."/>
            <person name="Burri R."/>
            <person name="Olason P.I."/>
            <person name="Backstrom N."/>
            <person name="Kawakami T."/>
            <person name="Kunstner A."/>
            <person name="Makinen H."/>
            <person name="Nadachowska-Brzyska K."/>
            <person name="Qvarnstrom A."/>
            <person name="Uebbing S."/>
            <person name="Wolf J.B."/>
        </authorList>
    </citation>
    <scope>NUCLEOTIDE SEQUENCE [LARGE SCALE GENOMIC DNA]</scope>
</reference>
<comment type="function">
    <text evidence="11">Co-chaperone that binds misfolded and hydrophobic patches-containing client proteins in the cytosol. Mediates their targeting to the endoplasmic reticulum but also regulates their sorting to the proteasome when targeting fails. Functions in tail-anchored/type II transmembrane proteins membrane insertion constituting with ASNA1 and the BAG6 complex a targeting module. Functions upstream of the BAG6 complex and ASNA1, binding more rapidly the transmembrane domain of newly synthesized proteins. It is also involved in the regulation of the endoplasmic reticulum-associated misfolded protein catabolic process via its interaction with BAG6: collaborates with the BAG6 complex to maintain hydrophobic substrates in non-ubiquitinated states. Competes with RNF126 for interaction with BAG6, preventing the ubiquitination of client proteins associated with the BAG6 complex. Binds directly to HSC70 and HSP70 and regulates their ATPase activity.</text>
</comment>
<evidence type="ECO:0000256" key="8">
    <source>
        <dbReference type="ARBA" id="ARBA00022990"/>
    </source>
</evidence>
<evidence type="ECO:0000259" key="17">
    <source>
        <dbReference type="Pfam" id="PF16546"/>
    </source>
</evidence>
<dbReference type="AlphaFoldDB" id="A0A803V0R7"/>
<evidence type="ECO:0000256" key="16">
    <source>
        <dbReference type="SAM" id="MobiDB-lite"/>
    </source>
</evidence>
<evidence type="ECO:0000256" key="2">
    <source>
        <dbReference type="ARBA" id="ARBA00004496"/>
    </source>
</evidence>
<evidence type="ECO:0000256" key="4">
    <source>
        <dbReference type="ARBA" id="ARBA00022490"/>
    </source>
</evidence>
<keyword evidence="10" id="KW-0539">Nucleus</keyword>
<evidence type="ECO:0000256" key="12">
    <source>
        <dbReference type="ARBA" id="ARBA00062864"/>
    </source>
</evidence>
<evidence type="ECO:0000256" key="14">
    <source>
        <dbReference type="ARBA" id="ARBA00076853"/>
    </source>
</evidence>
<feature type="region of interest" description="Disordered" evidence="16">
    <location>
        <begin position="69"/>
        <end position="88"/>
    </location>
</feature>
<evidence type="ECO:0000256" key="3">
    <source>
        <dbReference type="ARBA" id="ARBA00008175"/>
    </source>
</evidence>
<name>A0A803V0R7_FICAL</name>
<dbReference type="PROSITE" id="PS50293">
    <property type="entry name" value="TPR_REGION"/>
    <property type="match status" value="1"/>
</dbReference>
<dbReference type="Gene3D" id="1.25.40.10">
    <property type="entry name" value="Tetratricopeptide repeat domain"/>
    <property type="match status" value="1"/>
</dbReference>
<evidence type="ECO:0000256" key="9">
    <source>
        <dbReference type="ARBA" id="ARBA00023186"/>
    </source>
</evidence>
<evidence type="ECO:0000256" key="6">
    <source>
        <dbReference type="ARBA" id="ARBA00022737"/>
    </source>
</evidence>
<feature type="repeat" description="TPR" evidence="15">
    <location>
        <begin position="90"/>
        <end position="123"/>
    </location>
</feature>
<evidence type="ECO:0000313" key="18">
    <source>
        <dbReference type="Ensembl" id="ENSFALP00000016323.1"/>
    </source>
</evidence>
<feature type="repeat" description="TPR" evidence="15">
    <location>
        <begin position="124"/>
        <end position="157"/>
    </location>
</feature>
<evidence type="ECO:0000256" key="5">
    <source>
        <dbReference type="ARBA" id="ARBA00022553"/>
    </source>
</evidence>
<dbReference type="Pfam" id="PF13181">
    <property type="entry name" value="TPR_8"/>
    <property type="match status" value="1"/>
</dbReference>
<evidence type="ECO:0000256" key="15">
    <source>
        <dbReference type="PROSITE-ProRule" id="PRU00339"/>
    </source>
</evidence>
<dbReference type="FunFam" id="1.25.40.10:FF:000108">
    <property type="entry name" value="Small glutamine-rich tetratricopeptide repeat-containing protein alpha"/>
    <property type="match status" value="1"/>
</dbReference>
<accession>A0A803V0R7</accession>
<dbReference type="GO" id="GO:0042802">
    <property type="term" value="F:identical protein binding"/>
    <property type="evidence" value="ECO:0007669"/>
    <property type="project" value="UniProtKB-ARBA"/>
</dbReference>
<feature type="domain" description="SGTA homodimerisation" evidence="17">
    <location>
        <begin position="4"/>
        <end position="63"/>
    </location>
</feature>
<dbReference type="Ensembl" id="ENSFALT00000029336.1">
    <property type="protein sequence ID" value="ENSFALP00000016323.1"/>
    <property type="gene ID" value="ENSFALG00000027653.1"/>
</dbReference>
<keyword evidence="9" id="KW-0143">Chaperone</keyword>
<keyword evidence="19" id="KW-1185">Reference proteome</keyword>
<dbReference type="GO" id="GO:0072380">
    <property type="term" value="C:TRC complex"/>
    <property type="evidence" value="ECO:0007669"/>
    <property type="project" value="TreeGrafter"/>
</dbReference>
<comment type="subunit">
    <text evidence="12">Homodimer. Homooligomer. Interacts with DNAJC5 and DNAJC5B. Interacts (via TPR repeats) with HSP90AA1. Interacts (via Gln-rich region) with SLC2A1. Interacts with HSP90AB1. Interacts (via TPR repeats) with HSPA8/Hsc70; the interaction is direct. Interacts with BAG6 (via ubiquitin-like domain); interaction prevents interaction between BAG6 and RNF126. Forms a multiprotein complex, at least composed of DNAJB12, DNAJB14, HSPA8/Hsc70 and SGTA; interaction with DNAJB14 and HSPA8/Hsc70 is direct.</text>
</comment>
<dbReference type="PANTHER" id="PTHR45831:SF3">
    <property type="entry name" value="SMALL GLUTAMINE-RICH TETRATRICOPEPTIDE REPEAT-CONTAINING PROTEIN ALPHA"/>
    <property type="match status" value="1"/>
</dbReference>
<keyword evidence="4" id="KW-0963">Cytoplasm</keyword>
<comment type="similarity">
    <text evidence="3">Belongs to the SGT family.</text>
</comment>
<dbReference type="InterPro" id="IPR047150">
    <property type="entry name" value="SGT"/>
</dbReference>
<keyword evidence="5" id="KW-0597">Phosphoprotein</keyword>
<dbReference type="Pfam" id="PF16546">
    <property type="entry name" value="SGTA_dimer"/>
    <property type="match status" value="1"/>
</dbReference>
<evidence type="ECO:0000256" key="1">
    <source>
        <dbReference type="ARBA" id="ARBA00004123"/>
    </source>
</evidence>
<dbReference type="SUPFAM" id="SSF48452">
    <property type="entry name" value="TPR-like"/>
    <property type="match status" value="1"/>
</dbReference>
<dbReference type="InterPro" id="IPR011990">
    <property type="entry name" value="TPR-like_helical_dom_sf"/>
</dbReference>
<proteinExistence type="inferred from homology"/>
<dbReference type="Gene3D" id="1.20.5.420">
    <property type="entry name" value="Immunoglobulin FC, subunit C"/>
    <property type="match status" value="1"/>
</dbReference>
<evidence type="ECO:0000256" key="11">
    <source>
        <dbReference type="ARBA" id="ARBA00054833"/>
    </source>
</evidence>
<dbReference type="Proteomes" id="UP000016665">
    <property type="component" value="Chromosome 28"/>
</dbReference>
<reference evidence="18" key="2">
    <citation type="submission" date="2025-08" db="UniProtKB">
        <authorList>
            <consortium name="Ensembl"/>
        </authorList>
    </citation>
    <scope>IDENTIFICATION</scope>
</reference>
<dbReference type="SMART" id="SM00028">
    <property type="entry name" value="TPR"/>
    <property type="match status" value="3"/>
</dbReference>
<dbReference type="PROSITE" id="PS50005">
    <property type="entry name" value="TPR"/>
    <property type="match status" value="3"/>
</dbReference>